<dbReference type="SUPFAM" id="SSF57845">
    <property type="entry name" value="B-box zinc-binding domain"/>
    <property type="match status" value="1"/>
</dbReference>
<evidence type="ECO:0000313" key="6">
    <source>
        <dbReference type="Proteomes" id="UP000663829"/>
    </source>
</evidence>
<name>A0A815XA79_9BILA</name>
<feature type="coiled-coil region" evidence="2">
    <location>
        <begin position="74"/>
        <end position="138"/>
    </location>
</feature>
<organism evidence="4 6">
    <name type="scientific">Didymodactylos carnosus</name>
    <dbReference type="NCBI Taxonomy" id="1234261"/>
    <lineage>
        <taxon>Eukaryota</taxon>
        <taxon>Metazoa</taxon>
        <taxon>Spiralia</taxon>
        <taxon>Gnathifera</taxon>
        <taxon>Rotifera</taxon>
        <taxon>Eurotatoria</taxon>
        <taxon>Bdelloidea</taxon>
        <taxon>Philodinida</taxon>
        <taxon>Philodinidae</taxon>
        <taxon>Didymodactylos</taxon>
    </lineage>
</organism>
<dbReference type="Proteomes" id="UP000681722">
    <property type="component" value="Unassembled WGS sequence"/>
</dbReference>
<evidence type="ECO:0000313" key="5">
    <source>
        <dbReference type="EMBL" id="CAF4416156.1"/>
    </source>
</evidence>
<dbReference type="PANTHER" id="PTHR25462">
    <property type="entry name" value="BONUS, ISOFORM C-RELATED"/>
    <property type="match status" value="1"/>
</dbReference>
<dbReference type="OrthoDB" id="342730at2759"/>
<gene>
    <name evidence="4" type="ORF">GPM918_LOCUS39431</name>
    <name evidence="5" type="ORF">SRO942_LOCUS40301</name>
</gene>
<dbReference type="Gene3D" id="3.30.160.60">
    <property type="entry name" value="Classic Zinc Finger"/>
    <property type="match status" value="1"/>
</dbReference>
<sequence>MCAKHADDKLKYWCTICSQLVYRDCLLFAHKDHMVVSIQDKCKKTMDEFRTFAKQNELKKSNLSTLSNKLTCALYEQQRKKEEMKTDIQQMTTKCLILLLKREKQLLEEIENSDQKQQLQLKRQQQQVRAQLEDLTTKDVFLQKIMKIEDPIRVLQARKDILTTLSSMNNPYEESFTVYTYRFDHRNYASLSTIVGELGEIFISKYKLDKTDATSPITSILNLSKQNGIEKLNASTYPGGYKLTLIKSIKLHAIWIKTKNCSIMKILIFNRNRLLTKELIVNINQTSAESEWWTISVRPPGKDSWKYKMAVIFYCMQTKMIPARFVLDICVKKNYDQSKQIVRSKMFSSKMSGLIKIM</sequence>
<accession>A0A815XA79</accession>
<evidence type="ECO:0000256" key="2">
    <source>
        <dbReference type="SAM" id="Coils"/>
    </source>
</evidence>
<dbReference type="InterPro" id="IPR047153">
    <property type="entry name" value="TRIM45/56/19-like"/>
</dbReference>
<keyword evidence="1" id="KW-0862">Zinc</keyword>
<keyword evidence="1" id="KW-0479">Metal-binding</keyword>
<reference evidence="4" key="1">
    <citation type="submission" date="2021-02" db="EMBL/GenBank/DDBJ databases">
        <authorList>
            <person name="Nowell W R."/>
        </authorList>
    </citation>
    <scope>NUCLEOTIDE SEQUENCE</scope>
</reference>
<evidence type="ECO:0000313" key="4">
    <source>
        <dbReference type="EMBL" id="CAF1555005.1"/>
    </source>
</evidence>
<dbReference type="GO" id="GO:0008270">
    <property type="term" value="F:zinc ion binding"/>
    <property type="evidence" value="ECO:0007669"/>
    <property type="project" value="UniProtKB-KW"/>
</dbReference>
<feature type="domain" description="B box-type" evidence="3">
    <location>
        <begin position="1"/>
        <end position="38"/>
    </location>
</feature>
<keyword evidence="2" id="KW-0175">Coiled coil</keyword>
<dbReference type="Pfam" id="PF00643">
    <property type="entry name" value="zf-B_box"/>
    <property type="match status" value="1"/>
</dbReference>
<keyword evidence="1" id="KW-0863">Zinc-finger</keyword>
<dbReference type="EMBL" id="CAJNOQ010027620">
    <property type="protein sequence ID" value="CAF1555005.1"/>
    <property type="molecule type" value="Genomic_DNA"/>
</dbReference>
<evidence type="ECO:0000259" key="3">
    <source>
        <dbReference type="PROSITE" id="PS50119"/>
    </source>
</evidence>
<dbReference type="InterPro" id="IPR000315">
    <property type="entry name" value="Znf_B-box"/>
</dbReference>
<proteinExistence type="predicted"/>
<dbReference type="Proteomes" id="UP000663829">
    <property type="component" value="Unassembled WGS sequence"/>
</dbReference>
<dbReference type="PANTHER" id="PTHR25462:SF296">
    <property type="entry name" value="MEIOTIC P26, ISOFORM F"/>
    <property type="match status" value="1"/>
</dbReference>
<dbReference type="EMBL" id="CAJOBC010093317">
    <property type="protein sequence ID" value="CAF4416156.1"/>
    <property type="molecule type" value="Genomic_DNA"/>
</dbReference>
<keyword evidence="6" id="KW-1185">Reference proteome</keyword>
<protein>
    <recommendedName>
        <fullName evidence="3">B box-type domain-containing protein</fullName>
    </recommendedName>
</protein>
<evidence type="ECO:0000256" key="1">
    <source>
        <dbReference type="PROSITE-ProRule" id="PRU00024"/>
    </source>
</evidence>
<dbReference type="PROSITE" id="PS50119">
    <property type="entry name" value="ZF_BBOX"/>
    <property type="match status" value="1"/>
</dbReference>
<dbReference type="AlphaFoldDB" id="A0A815XA79"/>
<comment type="caution">
    <text evidence="4">The sequence shown here is derived from an EMBL/GenBank/DDBJ whole genome shotgun (WGS) entry which is preliminary data.</text>
</comment>